<dbReference type="Proteomes" id="UP000546244">
    <property type="component" value="Unassembled WGS sequence"/>
</dbReference>
<comment type="caution">
    <text evidence="1">The sequence shown here is derived from an EMBL/GenBank/DDBJ whole genome shotgun (WGS) entry which is preliminary data.</text>
</comment>
<gene>
    <name evidence="1" type="ORF">HBP98_00955</name>
</gene>
<evidence type="ECO:0000313" key="1">
    <source>
        <dbReference type="EMBL" id="MBC2370562.1"/>
    </source>
</evidence>
<dbReference type="Pfam" id="PF07852">
    <property type="entry name" value="DUF1642"/>
    <property type="match status" value="1"/>
</dbReference>
<dbReference type="AlphaFoldDB" id="A0A7X1A3G2"/>
<protein>
    <submittedName>
        <fullName evidence="1">DUF1642 domain-containing protein</fullName>
    </submittedName>
</protein>
<evidence type="ECO:0000313" key="2">
    <source>
        <dbReference type="Proteomes" id="UP000546244"/>
    </source>
</evidence>
<dbReference type="InterPro" id="IPR012865">
    <property type="entry name" value="DUF1642"/>
</dbReference>
<reference evidence="1 2" key="1">
    <citation type="submission" date="2020-03" db="EMBL/GenBank/DDBJ databases">
        <title>Soil Listeria distribution.</title>
        <authorList>
            <person name="Liao J."/>
            <person name="Wiedmann M."/>
        </authorList>
    </citation>
    <scope>NUCLEOTIDE SEQUENCE [LARGE SCALE GENOMIC DNA]</scope>
    <source>
        <strain evidence="1 2">FSL L7-1850</strain>
    </source>
</reference>
<name>A0A7X1A3G2_9LIST</name>
<dbReference type="RefSeq" id="WP_185617831.1">
    <property type="nucleotide sequence ID" value="NZ_JAARMV010000001.1"/>
</dbReference>
<dbReference type="EMBL" id="JAARMV010000001">
    <property type="protein sequence ID" value="MBC2370562.1"/>
    <property type="molecule type" value="Genomic_DNA"/>
</dbReference>
<accession>A0A7X1A3G2</accession>
<proteinExistence type="predicted"/>
<organism evidence="1 2">
    <name type="scientific">Listeria booriae</name>
    <dbReference type="NCBI Taxonomy" id="1552123"/>
    <lineage>
        <taxon>Bacteria</taxon>
        <taxon>Bacillati</taxon>
        <taxon>Bacillota</taxon>
        <taxon>Bacilli</taxon>
        <taxon>Bacillales</taxon>
        <taxon>Listeriaceae</taxon>
        <taxon>Listeria</taxon>
    </lineage>
</organism>
<sequence length="195" mass="22306">MTHKFKVGDRVHIIFRNELKTGVVIYTRKLDTDIATTNEENAYLLDVEGLEILTPEYNVAPAPALVKVPQNVKEQIELALHYNQQNKENALEGLLQDYYIRTEYESESVGEWIANNFANFISAVLDGYEVEKEPLYYVKVLNRGLGYLNCDTGAGEYFIDSRNNDDGIKTQYTETEIKALNEKLWECAVPVEEAE</sequence>